<reference evidence="8 9" key="1">
    <citation type="submission" date="2020-04" db="EMBL/GenBank/DDBJ databases">
        <authorList>
            <person name="De Canck E."/>
        </authorList>
    </citation>
    <scope>NUCLEOTIDE SEQUENCE [LARGE SCALE GENOMIC DNA]</scope>
    <source>
        <strain evidence="8 9">LMG 27177</strain>
    </source>
</reference>
<evidence type="ECO:0000256" key="5">
    <source>
        <dbReference type="ARBA" id="ARBA00051722"/>
    </source>
</evidence>
<dbReference type="SUPFAM" id="SSF52788">
    <property type="entry name" value="Phosphotyrosine protein phosphatases I"/>
    <property type="match status" value="1"/>
</dbReference>
<name>A0A6J5H0D3_9BURK</name>
<evidence type="ECO:0000256" key="6">
    <source>
        <dbReference type="PIRSR" id="PIRSR617867-1"/>
    </source>
</evidence>
<dbReference type="PANTHER" id="PTHR11717:SF31">
    <property type="entry name" value="LOW MOLECULAR WEIGHT PROTEIN-TYROSINE-PHOSPHATASE ETP-RELATED"/>
    <property type="match status" value="1"/>
</dbReference>
<evidence type="ECO:0000256" key="2">
    <source>
        <dbReference type="ARBA" id="ARBA00013064"/>
    </source>
</evidence>
<gene>
    <name evidence="8" type="primary">arsC_2</name>
    <name evidence="8" type="ORF">LMG27177_07136</name>
</gene>
<dbReference type="Pfam" id="PF01451">
    <property type="entry name" value="LMWPc"/>
    <property type="match status" value="1"/>
</dbReference>
<dbReference type="PRINTS" id="PR00719">
    <property type="entry name" value="LMWPTPASE"/>
</dbReference>
<comment type="catalytic activity">
    <reaction evidence="5">
        <text>O-phospho-L-tyrosyl-[protein] + H2O = L-tyrosyl-[protein] + phosphate</text>
        <dbReference type="Rhea" id="RHEA:10684"/>
        <dbReference type="Rhea" id="RHEA-COMP:10136"/>
        <dbReference type="Rhea" id="RHEA-COMP:20101"/>
        <dbReference type="ChEBI" id="CHEBI:15377"/>
        <dbReference type="ChEBI" id="CHEBI:43474"/>
        <dbReference type="ChEBI" id="CHEBI:46858"/>
        <dbReference type="ChEBI" id="CHEBI:61978"/>
        <dbReference type="EC" id="3.1.3.48"/>
    </reaction>
</comment>
<evidence type="ECO:0000256" key="1">
    <source>
        <dbReference type="ARBA" id="ARBA00011063"/>
    </source>
</evidence>
<dbReference type="EC" id="3.1.3.48" evidence="2"/>
<evidence type="ECO:0000256" key="3">
    <source>
        <dbReference type="ARBA" id="ARBA00022801"/>
    </source>
</evidence>
<sequence>MAIVITPGAQAPGRIDDVSTQRKQNQMISNVITVCHGNLCRSPMAAAMLRQRAEGLHVRSAGLAAVVGQPPEAEAIAAMSEIGIDIRTHRATQLTRQLADDAELILTMTSAQTRSLESLYPPMRGRIFSIRGFDDVDIDDPIGLPLSRFRQCRDVLTRGIDYWVRRLGNLNDLQDRSHERAVSREISIAGGEQ</sequence>
<dbReference type="RefSeq" id="WP_175166110.1">
    <property type="nucleotide sequence ID" value="NZ_CADIKI010000034.1"/>
</dbReference>
<dbReference type="AlphaFoldDB" id="A0A6J5H0D3"/>
<evidence type="ECO:0000313" key="9">
    <source>
        <dbReference type="Proteomes" id="UP000494252"/>
    </source>
</evidence>
<keyword evidence="4" id="KW-0904">Protein phosphatase</keyword>
<feature type="active site" description="Nucleophile" evidence="6">
    <location>
        <position position="35"/>
    </location>
</feature>
<feature type="domain" description="Phosphotyrosine protein phosphatase I" evidence="7">
    <location>
        <begin position="29"/>
        <end position="166"/>
    </location>
</feature>
<dbReference type="Gene3D" id="3.40.50.2300">
    <property type="match status" value="1"/>
</dbReference>
<dbReference type="GO" id="GO:0016491">
    <property type="term" value="F:oxidoreductase activity"/>
    <property type="evidence" value="ECO:0007669"/>
    <property type="project" value="UniProtKB-KW"/>
</dbReference>
<dbReference type="InterPro" id="IPR017867">
    <property type="entry name" value="Tyr_phospatase_low_mol_wt"/>
</dbReference>
<feature type="active site" evidence="6">
    <location>
        <position position="41"/>
    </location>
</feature>
<evidence type="ECO:0000313" key="8">
    <source>
        <dbReference type="EMBL" id="CAB3810319.1"/>
    </source>
</evidence>
<proteinExistence type="inferred from homology"/>
<keyword evidence="9" id="KW-1185">Reference proteome</keyword>
<dbReference type="PANTHER" id="PTHR11717">
    <property type="entry name" value="LOW MOLECULAR WEIGHT PROTEIN TYROSINE PHOSPHATASE"/>
    <property type="match status" value="1"/>
</dbReference>
<dbReference type="EMBL" id="CADIKI010000034">
    <property type="protein sequence ID" value="CAB3810319.1"/>
    <property type="molecule type" value="Genomic_DNA"/>
</dbReference>
<feature type="active site" description="Proton donor" evidence="6">
    <location>
        <position position="140"/>
    </location>
</feature>
<evidence type="ECO:0000256" key="4">
    <source>
        <dbReference type="ARBA" id="ARBA00022912"/>
    </source>
</evidence>
<dbReference type="InterPro" id="IPR050438">
    <property type="entry name" value="LMW_PTPase"/>
</dbReference>
<dbReference type="InterPro" id="IPR036196">
    <property type="entry name" value="Ptyr_pPase_sf"/>
</dbReference>
<keyword evidence="3" id="KW-0378">Hydrolase</keyword>
<dbReference type="GO" id="GO:0004725">
    <property type="term" value="F:protein tyrosine phosphatase activity"/>
    <property type="evidence" value="ECO:0007669"/>
    <property type="project" value="UniProtKB-EC"/>
</dbReference>
<organism evidence="8 9">
    <name type="scientific">Paraburkholderia fynbosensis</name>
    <dbReference type="NCBI Taxonomy" id="1200993"/>
    <lineage>
        <taxon>Bacteria</taxon>
        <taxon>Pseudomonadati</taxon>
        <taxon>Pseudomonadota</taxon>
        <taxon>Betaproteobacteria</taxon>
        <taxon>Burkholderiales</taxon>
        <taxon>Burkholderiaceae</taxon>
        <taxon>Paraburkholderia</taxon>
    </lineage>
</organism>
<keyword evidence="8" id="KW-0560">Oxidoreductase</keyword>
<protein>
    <recommendedName>
        <fullName evidence="2">protein-tyrosine-phosphatase</fullName>
        <ecNumber evidence="2">3.1.3.48</ecNumber>
    </recommendedName>
</protein>
<dbReference type="InterPro" id="IPR023485">
    <property type="entry name" value="Ptyr_pPase"/>
</dbReference>
<comment type="similarity">
    <text evidence="1">Belongs to the low molecular weight phosphotyrosine protein phosphatase family.</text>
</comment>
<dbReference type="Proteomes" id="UP000494252">
    <property type="component" value="Unassembled WGS sequence"/>
</dbReference>
<accession>A0A6J5H0D3</accession>
<dbReference type="SMART" id="SM00226">
    <property type="entry name" value="LMWPc"/>
    <property type="match status" value="1"/>
</dbReference>
<evidence type="ECO:0000259" key="7">
    <source>
        <dbReference type="SMART" id="SM00226"/>
    </source>
</evidence>